<reference evidence="1" key="2">
    <citation type="journal article" date="2015" name="Data Brief">
        <title>Shoot transcriptome of the giant reed, Arundo donax.</title>
        <authorList>
            <person name="Barrero R.A."/>
            <person name="Guerrero F.D."/>
            <person name="Moolhuijzen P."/>
            <person name="Goolsby J.A."/>
            <person name="Tidwell J."/>
            <person name="Bellgard S.E."/>
            <person name="Bellgard M.I."/>
        </authorList>
    </citation>
    <scope>NUCLEOTIDE SEQUENCE</scope>
    <source>
        <tissue evidence="1">Shoot tissue taken approximately 20 cm above the soil surface</tissue>
    </source>
</reference>
<evidence type="ECO:0000313" key="1">
    <source>
        <dbReference type="EMBL" id="JAD90798.1"/>
    </source>
</evidence>
<dbReference type="AlphaFoldDB" id="A0A0A9DVR8"/>
<organism evidence="1">
    <name type="scientific">Arundo donax</name>
    <name type="common">Giant reed</name>
    <name type="synonym">Donax arundinaceus</name>
    <dbReference type="NCBI Taxonomy" id="35708"/>
    <lineage>
        <taxon>Eukaryota</taxon>
        <taxon>Viridiplantae</taxon>
        <taxon>Streptophyta</taxon>
        <taxon>Embryophyta</taxon>
        <taxon>Tracheophyta</taxon>
        <taxon>Spermatophyta</taxon>
        <taxon>Magnoliopsida</taxon>
        <taxon>Liliopsida</taxon>
        <taxon>Poales</taxon>
        <taxon>Poaceae</taxon>
        <taxon>PACMAD clade</taxon>
        <taxon>Arundinoideae</taxon>
        <taxon>Arundineae</taxon>
        <taxon>Arundo</taxon>
    </lineage>
</organism>
<sequence length="56" mass="6474">MLVFLYEWLDAPLSLTECRFCLQNCPCVRSPSSSEDFIDSLDDCEPRWNNLVSADE</sequence>
<dbReference type="EMBL" id="GBRH01207097">
    <property type="protein sequence ID" value="JAD90798.1"/>
    <property type="molecule type" value="Transcribed_RNA"/>
</dbReference>
<accession>A0A0A9DVR8</accession>
<reference evidence="1" key="1">
    <citation type="submission" date="2014-09" db="EMBL/GenBank/DDBJ databases">
        <authorList>
            <person name="Magalhaes I.L.F."/>
            <person name="Oliveira U."/>
            <person name="Santos F.R."/>
            <person name="Vidigal T.H.D.A."/>
            <person name="Brescovit A.D."/>
            <person name="Santos A.J."/>
        </authorList>
    </citation>
    <scope>NUCLEOTIDE SEQUENCE</scope>
    <source>
        <tissue evidence="1">Shoot tissue taken approximately 20 cm above the soil surface</tissue>
    </source>
</reference>
<name>A0A0A9DVR8_ARUDO</name>
<proteinExistence type="predicted"/>
<protein>
    <submittedName>
        <fullName evidence="1">Uncharacterized protein</fullName>
    </submittedName>
</protein>